<dbReference type="InterPro" id="IPR013024">
    <property type="entry name" value="GGCT-like"/>
</dbReference>
<keyword evidence="3" id="KW-1185">Reference proteome</keyword>
<evidence type="ECO:0008006" key="4">
    <source>
        <dbReference type="Google" id="ProtNLM"/>
    </source>
</evidence>
<dbReference type="SUPFAM" id="SSF110857">
    <property type="entry name" value="Gamma-glutamyl cyclotransferase-like"/>
    <property type="match status" value="1"/>
</dbReference>
<reference evidence="2 3" key="2">
    <citation type="journal article" date="2010" name="BMC Genomics">
        <title>The genome of Geobacter bemidjiensis, exemplar for the subsurface clade of Geobacter species that predominate in Fe(III)-reducing subsurface environments.</title>
        <authorList>
            <person name="Aklujkar M."/>
            <person name="Young N.D."/>
            <person name="Holmes D."/>
            <person name="Chavan M."/>
            <person name="Risso C."/>
            <person name="Kiss H.E."/>
            <person name="Han C.S."/>
            <person name="Land M.L."/>
            <person name="Lovley D.R."/>
        </authorList>
    </citation>
    <scope>NUCLEOTIDE SEQUENCE [LARGE SCALE GENOMIC DNA]</scope>
    <source>
        <strain evidence="3">ATCC BAA-1014 / DSM 16622 / JCM 12645 / Bem</strain>
    </source>
</reference>
<dbReference type="CDD" id="cd06661">
    <property type="entry name" value="GGCT_like"/>
    <property type="match status" value="1"/>
</dbReference>
<gene>
    <name evidence="2" type="ordered locus">Gbem_1870</name>
</gene>
<dbReference type="InterPro" id="IPR036568">
    <property type="entry name" value="GGCT-like_sf"/>
</dbReference>
<evidence type="ECO:0000256" key="1">
    <source>
        <dbReference type="ARBA" id="ARBA00023239"/>
    </source>
</evidence>
<dbReference type="Proteomes" id="UP000008825">
    <property type="component" value="Chromosome"/>
</dbReference>
<protein>
    <recommendedName>
        <fullName evidence="4">Gamma-glutamylcyclotransferase</fullName>
    </recommendedName>
</protein>
<evidence type="ECO:0000313" key="2">
    <source>
        <dbReference type="EMBL" id="ACH38884.1"/>
    </source>
</evidence>
<name>B5EB23_CITBB</name>
<dbReference type="RefSeq" id="WP_012530302.1">
    <property type="nucleotide sequence ID" value="NC_011146.1"/>
</dbReference>
<dbReference type="PANTHER" id="PTHR12935">
    <property type="entry name" value="GAMMA-GLUTAMYLCYCLOTRANSFERASE"/>
    <property type="match status" value="1"/>
</dbReference>
<accession>B5EB23</accession>
<evidence type="ECO:0000313" key="3">
    <source>
        <dbReference type="Proteomes" id="UP000008825"/>
    </source>
</evidence>
<keyword evidence="1" id="KW-0456">Lyase</keyword>
<dbReference type="EMBL" id="CP001124">
    <property type="protein sequence ID" value="ACH38884.1"/>
    <property type="molecule type" value="Genomic_DNA"/>
</dbReference>
<reference evidence="2 3" key="1">
    <citation type="submission" date="2008-07" db="EMBL/GenBank/DDBJ databases">
        <title>Complete sequence of Geobacter bemidjiensis BEM.</title>
        <authorList>
            <consortium name="US DOE Joint Genome Institute"/>
            <person name="Lucas S."/>
            <person name="Copeland A."/>
            <person name="Lapidus A."/>
            <person name="Glavina del Rio T."/>
            <person name="Dalin E."/>
            <person name="Tice H."/>
            <person name="Bruce D."/>
            <person name="Goodwin L."/>
            <person name="Pitluck S."/>
            <person name="Kiss H."/>
            <person name="Brettin T."/>
            <person name="Detter J.C."/>
            <person name="Han C."/>
            <person name="Kuske C.R."/>
            <person name="Schmutz J."/>
            <person name="Larimer F."/>
            <person name="Land M."/>
            <person name="Hauser L."/>
            <person name="Kyrpides N."/>
            <person name="Lykidis A."/>
            <person name="Lovley D."/>
            <person name="Richardson P."/>
        </authorList>
    </citation>
    <scope>NUCLEOTIDE SEQUENCE [LARGE SCALE GENOMIC DNA]</scope>
    <source>
        <strain evidence="3">ATCC BAA-1014 / DSM 16622 / JCM 12645 / Bem</strain>
    </source>
</reference>
<sequence length="132" mass="15017">MKPYFAYGSNLWLKQMRSRCPGCRTIGAGVLIGYRWIITTRGYASVVRSVADVVFGTVYALSEEDEGRLDHSRGCRRGTTGRSFSWWKRKRATANDEPAMQLIESYCKVHPQESFRTSATEMARTLFYSAAK</sequence>
<proteinExistence type="predicted"/>
<dbReference type="GO" id="GO:0003839">
    <property type="term" value="F:gamma-glutamylcyclotransferase activity"/>
    <property type="evidence" value="ECO:0007669"/>
    <property type="project" value="InterPro"/>
</dbReference>
<dbReference type="AlphaFoldDB" id="B5EB23"/>
<dbReference type="eggNOG" id="COG2105">
    <property type="taxonomic scope" value="Bacteria"/>
</dbReference>
<dbReference type="Gene3D" id="3.10.490.10">
    <property type="entry name" value="Gamma-glutamyl cyclotransferase-like"/>
    <property type="match status" value="1"/>
</dbReference>
<dbReference type="HOGENOM" id="CLU_1914059_0_0_7"/>
<organism evidence="2 3">
    <name type="scientific">Citrifermentans bemidjiense (strain ATCC BAA-1014 / DSM 16622 / JCM 12645 / Bem)</name>
    <name type="common">Geobacter bemidjiensis</name>
    <dbReference type="NCBI Taxonomy" id="404380"/>
    <lineage>
        <taxon>Bacteria</taxon>
        <taxon>Pseudomonadati</taxon>
        <taxon>Thermodesulfobacteriota</taxon>
        <taxon>Desulfuromonadia</taxon>
        <taxon>Geobacterales</taxon>
        <taxon>Geobacteraceae</taxon>
        <taxon>Citrifermentans</taxon>
    </lineage>
</organism>
<dbReference type="InterPro" id="IPR017939">
    <property type="entry name" value="G-Glutamylcylcotransferase"/>
</dbReference>
<dbReference type="STRING" id="404380.Gbem_1870"/>
<dbReference type="PANTHER" id="PTHR12935:SF0">
    <property type="entry name" value="GAMMA-GLUTAMYLCYCLOTRANSFERASE"/>
    <property type="match status" value="1"/>
</dbReference>
<dbReference type="OrthoDB" id="141582at2"/>
<dbReference type="KEGG" id="gbm:Gbem_1870"/>